<sequence length="89" mass="9689">MALGAAICVWVLRAFIALYLLAGALFLIGTFGLFGQPRDPLSGIFLIPLGLPWNQFVDLAPEPAWPWLAALSPLLNIGLLATLCRWARN</sequence>
<reference evidence="2 3" key="1">
    <citation type="submission" date="2019-04" db="EMBL/GenBank/DDBJ databases">
        <title>Draft genome sequence of Gemmobacter aestuarii sp. nov.</title>
        <authorList>
            <person name="Hameed A."/>
            <person name="Lin S.-Y."/>
            <person name="Shahina M."/>
            <person name="Lai W.-A."/>
            <person name="Young C.-C."/>
        </authorList>
    </citation>
    <scope>NUCLEOTIDE SEQUENCE [LARGE SCALE GENOMIC DNA]</scope>
    <source>
        <strain evidence="2 3">CC-PW-75</strain>
    </source>
</reference>
<dbReference type="RefSeq" id="WP_136395539.1">
    <property type="nucleotide sequence ID" value="NZ_SSND01000004.1"/>
</dbReference>
<keyword evidence="1" id="KW-1133">Transmembrane helix</keyword>
<keyword evidence="1" id="KW-0472">Membrane</keyword>
<feature type="transmembrane region" description="Helical" evidence="1">
    <location>
        <begin position="64"/>
        <end position="84"/>
    </location>
</feature>
<organism evidence="2 3">
    <name type="scientific">Aliigemmobacter aestuarii</name>
    <dbReference type="NCBI Taxonomy" id="1445661"/>
    <lineage>
        <taxon>Bacteria</taxon>
        <taxon>Pseudomonadati</taxon>
        <taxon>Pseudomonadota</taxon>
        <taxon>Alphaproteobacteria</taxon>
        <taxon>Rhodobacterales</taxon>
        <taxon>Paracoccaceae</taxon>
        <taxon>Aliigemmobacter</taxon>
    </lineage>
</organism>
<evidence type="ECO:0000256" key="1">
    <source>
        <dbReference type="SAM" id="Phobius"/>
    </source>
</evidence>
<dbReference type="OrthoDB" id="7510603at2"/>
<keyword evidence="1" id="KW-0812">Transmembrane</keyword>
<evidence type="ECO:0000313" key="2">
    <source>
        <dbReference type="EMBL" id="THD82431.1"/>
    </source>
</evidence>
<proteinExistence type="predicted"/>
<comment type="caution">
    <text evidence="2">The sequence shown here is derived from an EMBL/GenBank/DDBJ whole genome shotgun (WGS) entry which is preliminary data.</text>
</comment>
<keyword evidence="3" id="KW-1185">Reference proteome</keyword>
<dbReference type="EMBL" id="SSND01000004">
    <property type="protein sequence ID" value="THD82431.1"/>
    <property type="molecule type" value="Genomic_DNA"/>
</dbReference>
<evidence type="ECO:0000313" key="3">
    <source>
        <dbReference type="Proteomes" id="UP000309450"/>
    </source>
</evidence>
<gene>
    <name evidence="2" type="ORF">E7811_15420</name>
</gene>
<feature type="transmembrane region" description="Helical" evidence="1">
    <location>
        <begin position="7"/>
        <end position="34"/>
    </location>
</feature>
<dbReference type="Proteomes" id="UP000309450">
    <property type="component" value="Unassembled WGS sequence"/>
</dbReference>
<name>A0A4S3MMB4_9RHOB</name>
<accession>A0A4S3MMB4</accession>
<protein>
    <submittedName>
        <fullName evidence="2">Uncharacterized protein</fullName>
    </submittedName>
</protein>
<dbReference type="AlphaFoldDB" id="A0A4S3MMB4"/>